<accession>A0A9P4JLQ6</accession>
<proteinExistence type="predicted"/>
<dbReference type="OrthoDB" id="3800663at2759"/>
<dbReference type="AlphaFoldDB" id="A0A9P4JLQ6"/>
<evidence type="ECO:0000313" key="3">
    <source>
        <dbReference type="Proteomes" id="UP000799536"/>
    </source>
</evidence>
<dbReference type="EMBL" id="ML994075">
    <property type="protein sequence ID" value="KAF2199459.1"/>
    <property type="molecule type" value="Genomic_DNA"/>
</dbReference>
<evidence type="ECO:0000256" key="1">
    <source>
        <dbReference type="SAM" id="MobiDB-lite"/>
    </source>
</evidence>
<name>A0A9P4JLQ6_9PLEO</name>
<comment type="caution">
    <text evidence="2">The sequence shown here is derived from an EMBL/GenBank/DDBJ whole genome shotgun (WGS) entry which is preliminary data.</text>
</comment>
<gene>
    <name evidence="2" type="ORF">GQ43DRAFT_482462</name>
</gene>
<protein>
    <submittedName>
        <fullName evidence="2">Uncharacterized protein</fullName>
    </submittedName>
</protein>
<sequence>MTTLSPVAMSDRLISNPFDDSAAVTNDPASPLDSSLQHHLSSLRRKHQAFKHTTLLGNDVNSEGTSGSRDGYSSSAASTWYGEEDHSDLNMLTEGDPYEEDGDEGSIQTESGWSNEHLTYLVSILFPDQFATNQIHFWPHLDTLQDLSGPIHLKLLNTVPQTPTPSFLSSSHPPIGTSRPSTLPTIASSHPLSHSPNHARQSLAHILLSNTTSIDSLCASYNIRATLYSLSDKRLFSLRRGMELMAQASEKEIRGRRRQLRGVGEEDELEVRIEVYLLWGLWELEGLRETIEDILVADRGLRME</sequence>
<dbReference type="Proteomes" id="UP000799536">
    <property type="component" value="Unassembled WGS sequence"/>
</dbReference>
<organism evidence="2 3">
    <name type="scientific">Delitschia confertaspora ATCC 74209</name>
    <dbReference type="NCBI Taxonomy" id="1513339"/>
    <lineage>
        <taxon>Eukaryota</taxon>
        <taxon>Fungi</taxon>
        <taxon>Dikarya</taxon>
        <taxon>Ascomycota</taxon>
        <taxon>Pezizomycotina</taxon>
        <taxon>Dothideomycetes</taxon>
        <taxon>Pleosporomycetidae</taxon>
        <taxon>Pleosporales</taxon>
        <taxon>Delitschiaceae</taxon>
        <taxon>Delitschia</taxon>
    </lineage>
</organism>
<keyword evidence="3" id="KW-1185">Reference proteome</keyword>
<feature type="region of interest" description="Disordered" evidence="1">
    <location>
        <begin position="55"/>
        <end position="110"/>
    </location>
</feature>
<feature type="compositionally biased region" description="Polar residues" evidence="1">
    <location>
        <begin position="55"/>
        <end position="78"/>
    </location>
</feature>
<feature type="region of interest" description="Disordered" evidence="1">
    <location>
        <begin position="163"/>
        <end position="182"/>
    </location>
</feature>
<reference evidence="2" key="1">
    <citation type="journal article" date="2020" name="Stud. Mycol.">
        <title>101 Dothideomycetes genomes: a test case for predicting lifestyles and emergence of pathogens.</title>
        <authorList>
            <person name="Haridas S."/>
            <person name="Albert R."/>
            <person name="Binder M."/>
            <person name="Bloem J."/>
            <person name="Labutti K."/>
            <person name="Salamov A."/>
            <person name="Andreopoulos B."/>
            <person name="Baker S."/>
            <person name="Barry K."/>
            <person name="Bills G."/>
            <person name="Bluhm B."/>
            <person name="Cannon C."/>
            <person name="Castanera R."/>
            <person name="Culley D."/>
            <person name="Daum C."/>
            <person name="Ezra D."/>
            <person name="Gonzalez J."/>
            <person name="Henrissat B."/>
            <person name="Kuo A."/>
            <person name="Liang C."/>
            <person name="Lipzen A."/>
            <person name="Lutzoni F."/>
            <person name="Magnuson J."/>
            <person name="Mondo S."/>
            <person name="Nolan M."/>
            <person name="Ohm R."/>
            <person name="Pangilinan J."/>
            <person name="Park H.-J."/>
            <person name="Ramirez L."/>
            <person name="Alfaro M."/>
            <person name="Sun H."/>
            <person name="Tritt A."/>
            <person name="Yoshinaga Y."/>
            <person name="Zwiers L.-H."/>
            <person name="Turgeon B."/>
            <person name="Goodwin S."/>
            <person name="Spatafora J."/>
            <person name="Crous P."/>
            <person name="Grigoriev I."/>
        </authorList>
    </citation>
    <scope>NUCLEOTIDE SEQUENCE</scope>
    <source>
        <strain evidence="2">ATCC 74209</strain>
    </source>
</reference>
<evidence type="ECO:0000313" key="2">
    <source>
        <dbReference type="EMBL" id="KAF2199459.1"/>
    </source>
</evidence>
<feature type="non-terminal residue" evidence="2">
    <location>
        <position position="304"/>
    </location>
</feature>